<dbReference type="PANTHER" id="PTHR43335:SF8">
    <property type="entry name" value="ABC TRANSPORTER, ATP-BINDING PROTEIN"/>
    <property type="match status" value="1"/>
</dbReference>
<keyword evidence="4 6" id="KW-0067">ATP-binding</keyword>
<comment type="similarity">
    <text evidence="1">Belongs to the ABC transporter superfamily.</text>
</comment>
<dbReference type="SUPFAM" id="SSF52540">
    <property type="entry name" value="P-loop containing nucleoside triphosphate hydrolases"/>
    <property type="match status" value="1"/>
</dbReference>
<evidence type="ECO:0000259" key="5">
    <source>
        <dbReference type="PROSITE" id="PS50893"/>
    </source>
</evidence>
<protein>
    <submittedName>
        <fullName evidence="6">Bacitracin ABC transporter ATP-binding protein</fullName>
    </submittedName>
</protein>
<evidence type="ECO:0000256" key="3">
    <source>
        <dbReference type="ARBA" id="ARBA00022741"/>
    </source>
</evidence>
<organism evidence="6 7">
    <name type="scientific">Paenibacillus borealis</name>
    <dbReference type="NCBI Taxonomy" id="160799"/>
    <lineage>
        <taxon>Bacteria</taxon>
        <taxon>Bacillati</taxon>
        <taxon>Bacillota</taxon>
        <taxon>Bacilli</taxon>
        <taxon>Bacillales</taxon>
        <taxon>Paenibacillaceae</taxon>
        <taxon>Paenibacillus</taxon>
    </lineage>
</organism>
<feature type="domain" description="ABC transporter" evidence="5">
    <location>
        <begin position="6"/>
        <end position="234"/>
    </location>
</feature>
<evidence type="ECO:0000313" key="6">
    <source>
        <dbReference type="EMBL" id="AIQ60012.1"/>
    </source>
</evidence>
<dbReference type="PROSITE" id="PS50893">
    <property type="entry name" value="ABC_TRANSPORTER_2"/>
    <property type="match status" value="1"/>
</dbReference>
<evidence type="ECO:0000256" key="1">
    <source>
        <dbReference type="ARBA" id="ARBA00005417"/>
    </source>
</evidence>
<dbReference type="InterPro" id="IPR017871">
    <property type="entry name" value="ABC_transporter-like_CS"/>
</dbReference>
<name>A0A089LGM7_PAEBO</name>
<evidence type="ECO:0000256" key="2">
    <source>
        <dbReference type="ARBA" id="ARBA00022448"/>
    </source>
</evidence>
<dbReference type="EMBL" id="CP009285">
    <property type="protein sequence ID" value="AIQ60012.1"/>
    <property type="molecule type" value="Genomic_DNA"/>
</dbReference>
<keyword evidence="2" id="KW-0813">Transport</keyword>
<dbReference type="Pfam" id="PF00005">
    <property type="entry name" value="ABC_tran"/>
    <property type="match status" value="1"/>
</dbReference>
<keyword evidence="7" id="KW-1185">Reference proteome</keyword>
<sequence length="312" mass="34664">MSEYVLQAHQLSKHYKNHPALDRVDMSIRRGSIYGFIGQNGAGKSTLMRIAAGLSRPTSGQIELFGYREGTKLVQARKRIGTTIETPALFPHLTAAENLEVFRLQKGIRDKSQIRQTLSLVGLEQAGSKIAANFSLGMKQRLGLAVSLLGNPELLILDEPTNGLDPVGVVELRELLLHLNRDKRISILISSHILSELHLLASDYGIIHNGRMLEQLSVSELQAKCRQYLHIKVDSPERALGIIQEEWQTTEYEIDADGIIRLYEPFGRPGELSAKLFAAGLEVQQFMPMGEKLERYYTKLIGGAANGKPVTV</sequence>
<dbReference type="SMART" id="SM00382">
    <property type="entry name" value="AAA"/>
    <property type="match status" value="1"/>
</dbReference>
<dbReference type="AlphaFoldDB" id="A0A089LGM7"/>
<proteinExistence type="inferred from homology"/>
<dbReference type="Gene3D" id="3.40.50.300">
    <property type="entry name" value="P-loop containing nucleotide triphosphate hydrolases"/>
    <property type="match status" value="1"/>
</dbReference>
<dbReference type="RefSeq" id="WP_042216365.1">
    <property type="nucleotide sequence ID" value="NZ_CP009285.1"/>
</dbReference>
<dbReference type="InterPro" id="IPR027417">
    <property type="entry name" value="P-loop_NTPase"/>
</dbReference>
<dbReference type="InterPro" id="IPR003593">
    <property type="entry name" value="AAA+_ATPase"/>
</dbReference>
<dbReference type="Proteomes" id="UP000029518">
    <property type="component" value="Chromosome"/>
</dbReference>
<evidence type="ECO:0000313" key="7">
    <source>
        <dbReference type="Proteomes" id="UP000029518"/>
    </source>
</evidence>
<evidence type="ECO:0000256" key="4">
    <source>
        <dbReference type="ARBA" id="ARBA00022840"/>
    </source>
</evidence>
<keyword evidence="3" id="KW-0547">Nucleotide-binding</keyword>
<dbReference type="PROSITE" id="PS00211">
    <property type="entry name" value="ABC_TRANSPORTER_1"/>
    <property type="match status" value="1"/>
</dbReference>
<accession>A0A089LGM7</accession>
<dbReference type="GO" id="GO:0016887">
    <property type="term" value="F:ATP hydrolysis activity"/>
    <property type="evidence" value="ECO:0007669"/>
    <property type="project" value="InterPro"/>
</dbReference>
<reference evidence="6" key="1">
    <citation type="submission" date="2014-08" db="EMBL/GenBank/DDBJ databases">
        <title>Comparative genomics of the Paenibacillus odorifer group.</title>
        <authorList>
            <person name="den Bakker H.C."/>
            <person name="Tsai Y.-C.Y.-C."/>
            <person name="Martin N."/>
            <person name="Korlach J."/>
            <person name="Wiedmann M."/>
        </authorList>
    </citation>
    <scope>NUCLEOTIDE SEQUENCE [LARGE SCALE GENOMIC DNA]</scope>
    <source>
        <strain evidence="6">DSM 13188</strain>
    </source>
</reference>
<gene>
    <name evidence="6" type="ORF">PBOR_25975</name>
</gene>
<dbReference type="GO" id="GO:0005524">
    <property type="term" value="F:ATP binding"/>
    <property type="evidence" value="ECO:0007669"/>
    <property type="project" value="UniProtKB-KW"/>
</dbReference>
<dbReference type="OrthoDB" id="9804819at2"/>
<dbReference type="KEGG" id="pbd:PBOR_25975"/>
<dbReference type="PANTHER" id="PTHR43335">
    <property type="entry name" value="ABC TRANSPORTER, ATP-BINDING PROTEIN"/>
    <property type="match status" value="1"/>
</dbReference>
<dbReference type="InterPro" id="IPR003439">
    <property type="entry name" value="ABC_transporter-like_ATP-bd"/>
</dbReference>
<dbReference type="HOGENOM" id="CLU_000604_1_2_9"/>